<evidence type="ECO:0000313" key="2">
    <source>
        <dbReference type="Proteomes" id="UP000467841"/>
    </source>
</evidence>
<dbReference type="OrthoDB" id="1935380at2759"/>
<evidence type="ECO:0000313" key="1">
    <source>
        <dbReference type="EMBL" id="CAA7021862.1"/>
    </source>
</evidence>
<dbReference type="Proteomes" id="UP000467841">
    <property type="component" value="Unassembled WGS sequence"/>
</dbReference>
<reference evidence="1" key="1">
    <citation type="submission" date="2020-01" db="EMBL/GenBank/DDBJ databases">
        <authorList>
            <person name="Mishra B."/>
        </authorList>
    </citation>
    <scope>NUCLEOTIDE SEQUENCE [LARGE SCALE GENOMIC DNA]</scope>
</reference>
<sequence>MLKQYKKWGSKIHAAVNGPAYGTFEDVPEGAWIQIAGAVISSANWKDPNHFLSTHMSMLIIPSTAPAVQSLRCRTTTSSISLPSKIFIGTIHTVGKLSPMKNSAGAERSIPFTITNARNVELYCIAYGRVAEEFSYQWLRPHGAVVRCILSEWRVSRSRVMHSLSYEDIIVDGGEYCRFWFDPDMPGLPPLVRRNKGENANFSEVVEMGDNSSA</sequence>
<dbReference type="CDD" id="cd04481">
    <property type="entry name" value="RPA1_DBD_B_like"/>
    <property type="match status" value="1"/>
</dbReference>
<protein>
    <recommendedName>
        <fullName evidence="3">DUF223 domain-containing protein</fullName>
    </recommendedName>
</protein>
<proteinExistence type="predicted"/>
<organism evidence="1 2">
    <name type="scientific">Microthlaspi erraticum</name>
    <dbReference type="NCBI Taxonomy" id="1685480"/>
    <lineage>
        <taxon>Eukaryota</taxon>
        <taxon>Viridiplantae</taxon>
        <taxon>Streptophyta</taxon>
        <taxon>Embryophyta</taxon>
        <taxon>Tracheophyta</taxon>
        <taxon>Spermatophyta</taxon>
        <taxon>Magnoliopsida</taxon>
        <taxon>eudicotyledons</taxon>
        <taxon>Gunneridae</taxon>
        <taxon>Pentapetalae</taxon>
        <taxon>rosids</taxon>
        <taxon>malvids</taxon>
        <taxon>Brassicales</taxon>
        <taxon>Brassicaceae</taxon>
        <taxon>Coluteocarpeae</taxon>
        <taxon>Microthlaspi</taxon>
    </lineage>
</organism>
<keyword evidence="2" id="KW-1185">Reference proteome</keyword>
<dbReference type="EMBL" id="CACVBM020000665">
    <property type="protein sequence ID" value="CAA7021862.1"/>
    <property type="molecule type" value="Genomic_DNA"/>
</dbReference>
<evidence type="ECO:0008006" key="3">
    <source>
        <dbReference type="Google" id="ProtNLM"/>
    </source>
</evidence>
<name>A0A6D2I4G9_9BRAS</name>
<gene>
    <name evidence="1" type="ORF">MERR_LOCUS9097</name>
</gene>
<accession>A0A6D2I4G9</accession>
<dbReference type="AlphaFoldDB" id="A0A6D2I4G9"/>
<comment type="caution">
    <text evidence="1">The sequence shown here is derived from an EMBL/GenBank/DDBJ whole genome shotgun (WGS) entry which is preliminary data.</text>
</comment>